<evidence type="ECO:0000256" key="1">
    <source>
        <dbReference type="ARBA" id="ARBA00004871"/>
    </source>
</evidence>
<feature type="binding site" evidence="3">
    <location>
        <position position="241"/>
    </location>
    <ligand>
        <name>NADP(+)</name>
        <dbReference type="ChEBI" id="CHEBI:58349"/>
    </ligand>
</feature>
<feature type="binding site" evidence="3">
    <location>
        <position position="220"/>
    </location>
    <ligand>
        <name>shikimate</name>
        <dbReference type="ChEBI" id="CHEBI:36208"/>
    </ligand>
</feature>
<dbReference type="InterPro" id="IPR036291">
    <property type="entry name" value="NAD(P)-bd_dom_sf"/>
</dbReference>
<keyword evidence="3" id="KW-0521">NADP</keyword>
<dbReference type="InterPro" id="IPR046346">
    <property type="entry name" value="Aminoacid_DH-like_N_sf"/>
</dbReference>
<comment type="catalytic activity">
    <reaction evidence="3">
        <text>shikimate + NADP(+) = 3-dehydroshikimate + NADPH + H(+)</text>
        <dbReference type="Rhea" id="RHEA:17737"/>
        <dbReference type="ChEBI" id="CHEBI:15378"/>
        <dbReference type="ChEBI" id="CHEBI:16630"/>
        <dbReference type="ChEBI" id="CHEBI:36208"/>
        <dbReference type="ChEBI" id="CHEBI:57783"/>
        <dbReference type="ChEBI" id="CHEBI:58349"/>
        <dbReference type="EC" id="1.1.1.25"/>
    </reaction>
</comment>
<feature type="binding site" evidence="3">
    <location>
        <position position="67"/>
    </location>
    <ligand>
        <name>shikimate</name>
        <dbReference type="ChEBI" id="CHEBI:36208"/>
    </ligand>
</feature>
<feature type="domain" description="SDH C-terminal" evidence="5">
    <location>
        <begin position="244"/>
        <end position="268"/>
    </location>
</feature>
<accession>A0ABS9T6L2</accession>
<evidence type="ECO:0000313" key="7">
    <source>
        <dbReference type="Proteomes" id="UP001299970"/>
    </source>
</evidence>
<dbReference type="EMBL" id="JAKXMK010000001">
    <property type="protein sequence ID" value="MCH6164175.1"/>
    <property type="molecule type" value="Genomic_DNA"/>
</dbReference>
<evidence type="ECO:0000259" key="5">
    <source>
        <dbReference type="Pfam" id="PF18317"/>
    </source>
</evidence>
<feature type="binding site" evidence="3">
    <location>
        <position position="107"/>
    </location>
    <ligand>
        <name>shikimate</name>
        <dbReference type="ChEBI" id="CHEBI:36208"/>
    </ligand>
</feature>
<dbReference type="SUPFAM" id="SSF51735">
    <property type="entry name" value="NAD(P)-binding Rossmann-fold domains"/>
    <property type="match status" value="1"/>
</dbReference>
<comment type="subunit">
    <text evidence="3">Homodimer.</text>
</comment>
<dbReference type="GO" id="GO:0004764">
    <property type="term" value="F:shikimate 3-dehydrogenase (NADP+) activity"/>
    <property type="evidence" value="ECO:0007669"/>
    <property type="project" value="UniProtKB-EC"/>
</dbReference>
<dbReference type="Pfam" id="PF08501">
    <property type="entry name" value="Shikimate_dh_N"/>
    <property type="match status" value="1"/>
</dbReference>
<evidence type="ECO:0000256" key="3">
    <source>
        <dbReference type="HAMAP-Rule" id="MF_00222"/>
    </source>
</evidence>
<evidence type="ECO:0000313" key="6">
    <source>
        <dbReference type="EMBL" id="MCH6164175.1"/>
    </source>
</evidence>
<comment type="caution">
    <text evidence="6">The sequence shown here is derived from an EMBL/GenBank/DDBJ whole genome shotgun (WGS) entry which is preliminary data.</text>
</comment>
<dbReference type="NCBIfam" id="NF009201">
    <property type="entry name" value="PRK12549.1"/>
    <property type="match status" value="1"/>
</dbReference>
<sequence>MDYTVGLVGAGIGPSLSPALHEREARRLGLRYRYVRLDLDVLGVPPEGAGDLLARAQAEGFRGVNVTHPCKQQVLSRLDDISPDAAAIGAVNTVVFTDGRAVGYNTDRSGFARGLTTGLPGGCRDRVVLLGAGGAGAAAAYALRDLGTTDLVIVDTDAAAAVRLAGKLDADHGTPADLPRLLARVDGLVHATPTGMAAHPGLPLPENLLAPHLWVAEIVYRPLDTALLRAARSRGCDTLDGGRMAVYQAVDAFALFTGITPDADRMIRHFAELVGSEEDNRAPSR</sequence>
<dbReference type="InterPro" id="IPR041121">
    <property type="entry name" value="SDH_C"/>
</dbReference>
<feature type="domain" description="Shikimate dehydrogenase substrate binding N-terminal" evidence="4">
    <location>
        <begin position="7"/>
        <end position="94"/>
    </location>
</feature>
<feature type="binding site" evidence="3">
    <location>
        <position position="248"/>
    </location>
    <ligand>
        <name>shikimate</name>
        <dbReference type="ChEBI" id="CHEBI:36208"/>
    </ligand>
</feature>
<feature type="binding site" evidence="3">
    <location>
        <position position="92"/>
    </location>
    <ligand>
        <name>shikimate</name>
        <dbReference type="ChEBI" id="CHEBI:36208"/>
    </ligand>
</feature>
<dbReference type="PANTHER" id="PTHR21089">
    <property type="entry name" value="SHIKIMATE DEHYDROGENASE"/>
    <property type="match status" value="1"/>
</dbReference>
<dbReference type="RefSeq" id="WP_241034206.1">
    <property type="nucleotide sequence ID" value="NZ_BAAAJF010000034.1"/>
</dbReference>
<dbReference type="Pfam" id="PF18317">
    <property type="entry name" value="SDH_C"/>
    <property type="match status" value="1"/>
</dbReference>
<dbReference type="HAMAP" id="MF_00222">
    <property type="entry name" value="Shikimate_DH_AroE"/>
    <property type="match status" value="1"/>
</dbReference>
<keyword evidence="2 3" id="KW-0057">Aromatic amino acid biosynthesis</keyword>
<feature type="active site" description="Proton acceptor" evidence="3">
    <location>
        <position position="71"/>
    </location>
</feature>
<protein>
    <recommendedName>
        <fullName evidence="3">Shikimate dehydrogenase (NADP(+))</fullName>
        <shortName evidence="3">SDH</shortName>
        <ecNumber evidence="3">1.1.1.25</ecNumber>
    </recommendedName>
</protein>
<keyword evidence="7" id="KW-1185">Reference proteome</keyword>
<proteinExistence type="inferred from homology"/>
<keyword evidence="3" id="KW-0028">Amino-acid biosynthesis</keyword>
<comment type="pathway">
    <text evidence="1 3">Metabolic intermediate biosynthesis; chorismate biosynthesis; chorismate from D-erythrose 4-phosphate and phosphoenolpyruvate: step 4/7.</text>
</comment>
<dbReference type="Gene3D" id="3.40.50.10860">
    <property type="entry name" value="Leucine Dehydrogenase, chain A, domain 1"/>
    <property type="match status" value="1"/>
</dbReference>
<dbReference type="PANTHER" id="PTHR21089:SF1">
    <property type="entry name" value="BIFUNCTIONAL 3-DEHYDROQUINATE DEHYDRATASE_SHIKIMATE DEHYDROGENASE, CHLOROPLASTIC"/>
    <property type="match status" value="1"/>
</dbReference>
<evidence type="ECO:0000259" key="4">
    <source>
        <dbReference type="Pfam" id="PF08501"/>
    </source>
</evidence>
<gene>
    <name evidence="3" type="primary">aroE</name>
    <name evidence="6" type="ORF">MMF94_00660</name>
</gene>
<comment type="function">
    <text evidence="3">Involved in the biosynthesis of the chorismate, which leads to the biosynthesis of aromatic amino acids. Catalyzes the reversible NADPH linked reduction of 3-dehydroshikimate (DHSA) to yield shikimate (SA).</text>
</comment>
<dbReference type="Gene3D" id="3.40.50.720">
    <property type="entry name" value="NAD(P)-binding Rossmann-like Domain"/>
    <property type="match status" value="1"/>
</dbReference>
<feature type="binding site" evidence="3">
    <location>
        <position position="218"/>
    </location>
    <ligand>
        <name>NADP(+)</name>
        <dbReference type="ChEBI" id="CHEBI:58349"/>
    </ligand>
</feature>
<feature type="binding site" evidence="3">
    <location>
        <begin position="15"/>
        <end position="17"/>
    </location>
    <ligand>
        <name>shikimate</name>
        <dbReference type="ChEBI" id="CHEBI:36208"/>
    </ligand>
</feature>
<dbReference type="NCBIfam" id="NF001319">
    <property type="entry name" value="PRK00258.3-3"/>
    <property type="match status" value="1"/>
</dbReference>
<name>A0ABS9T6L2_9PSEU</name>
<evidence type="ECO:0000256" key="2">
    <source>
        <dbReference type="ARBA" id="ARBA00023141"/>
    </source>
</evidence>
<dbReference type="SUPFAM" id="SSF53223">
    <property type="entry name" value="Aminoacid dehydrogenase-like, N-terminal domain"/>
    <property type="match status" value="1"/>
</dbReference>
<feature type="binding site" evidence="3">
    <location>
        <begin position="131"/>
        <end position="135"/>
    </location>
    <ligand>
        <name>NADP(+)</name>
        <dbReference type="ChEBI" id="CHEBI:58349"/>
    </ligand>
</feature>
<comment type="similarity">
    <text evidence="3">Belongs to the shikimate dehydrogenase family.</text>
</comment>
<dbReference type="Proteomes" id="UP001299970">
    <property type="component" value="Unassembled WGS sequence"/>
</dbReference>
<organism evidence="6 7">
    <name type="scientific">Pseudonocardia alaniniphila</name>
    <dbReference type="NCBI Taxonomy" id="75291"/>
    <lineage>
        <taxon>Bacteria</taxon>
        <taxon>Bacillati</taxon>
        <taxon>Actinomycetota</taxon>
        <taxon>Actinomycetes</taxon>
        <taxon>Pseudonocardiales</taxon>
        <taxon>Pseudonocardiaceae</taxon>
        <taxon>Pseudonocardia</taxon>
    </lineage>
</organism>
<keyword evidence="3 6" id="KW-0560">Oxidoreductase</keyword>
<dbReference type="CDD" id="cd01065">
    <property type="entry name" value="NAD_bind_Shikimate_DH"/>
    <property type="match status" value="1"/>
</dbReference>
<dbReference type="InterPro" id="IPR022893">
    <property type="entry name" value="Shikimate_DH_fam"/>
</dbReference>
<comment type="caution">
    <text evidence="3">Lacks conserved residue(s) required for the propagation of feature annotation.</text>
</comment>
<reference evidence="6 7" key="1">
    <citation type="submission" date="2022-03" db="EMBL/GenBank/DDBJ databases">
        <title>Pseudonocardia alaer sp. nov., a novel actinomycete isolated from reed forest soil.</title>
        <authorList>
            <person name="Wang L."/>
        </authorList>
    </citation>
    <scope>NUCLEOTIDE SEQUENCE [LARGE SCALE GENOMIC DNA]</scope>
    <source>
        <strain evidence="6 7">Y-16303</strain>
    </source>
</reference>
<dbReference type="InterPro" id="IPR013708">
    <property type="entry name" value="Shikimate_DH-bd_N"/>
</dbReference>
<dbReference type="EC" id="1.1.1.25" evidence="3"/>